<feature type="chain" id="PRO_5009681588" evidence="2">
    <location>
        <begin position="25"/>
        <end position="324"/>
    </location>
</feature>
<dbReference type="CDD" id="cd07012">
    <property type="entry name" value="PBP2_Bug_TTT"/>
    <property type="match status" value="1"/>
</dbReference>
<dbReference type="Gene3D" id="3.40.190.10">
    <property type="entry name" value="Periplasmic binding protein-like II"/>
    <property type="match status" value="1"/>
</dbReference>
<dbReference type="Proteomes" id="UP000028878">
    <property type="component" value="Unassembled WGS sequence"/>
</dbReference>
<dbReference type="Pfam" id="PF03401">
    <property type="entry name" value="TctC"/>
    <property type="match status" value="1"/>
</dbReference>
<sequence length="324" mass="34755" precursor="true">MKTIRRRHFSTLLLSAIAPAWANAQETFPNRPFKIIIPYAAGGLSDFIVRTVGEHMAKRLGQPLVVDYKSGASGAIGAQFVATSPADGYTQLFINPGQVIARYATSKPTYDAITSFVPIGLISQTPMLVYVNSSVPVNNLREFIEYAKTQPQGIECGNAGLLSFGHVTAERFARAAGIKLLHVPYKGGPQMTMALRSGETKVMFTTPTADNLGLVESGHFKLLGVASRDPMARRPNIPLVSSVIPGFEAQAWYGLLAPVGTPAPVVAALNGALRSALADPDVKEKFARLDHALGDGTTTQMGDIVKAEDRAWKDLIPQLGVKIE</sequence>
<evidence type="ECO:0000256" key="2">
    <source>
        <dbReference type="SAM" id="SignalP"/>
    </source>
</evidence>
<dbReference type="InterPro" id="IPR042100">
    <property type="entry name" value="Bug_dom1"/>
</dbReference>
<accession>A0A1L1PN08</accession>
<comment type="similarity">
    <text evidence="1">Belongs to the UPF0065 (bug) family.</text>
</comment>
<dbReference type="SUPFAM" id="SSF53850">
    <property type="entry name" value="Periplasmic binding protein-like II"/>
    <property type="match status" value="1"/>
</dbReference>
<reference evidence="4" key="2">
    <citation type="submission" date="2014-11" db="EMBL/GenBank/DDBJ databases">
        <title>Draft genome sequence of Hydrogenophaga intermedia S1.</title>
        <authorList>
            <person name="Gan H.M."/>
            <person name="Chew T.H."/>
            <person name="Stolz A."/>
        </authorList>
    </citation>
    <scope>NUCLEOTIDE SEQUENCE [LARGE SCALE GENOMIC DNA]</scope>
    <source>
        <strain evidence="4">S1</strain>
    </source>
</reference>
<dbReference type="Gene3D" id="3.40.190.150">
    <property type="entry name" value="Bordetella uptake gene, domain 1"/>
    <property type="match status" value="1"/>
</dbReference>
<organism evidence="3 4">
    <name type="scientific">Hydrogenophaga intermedia</name>
    <dbReference type="NCBI Taxonomy" id="65786"/>
    <lineage>
        <taxon>Bacteria</taxon>
        <taxon>Pseudomonadati</taxon>
        <taxon>Pseudomonadota</taxon>
        <taxon>Betaproteobacteria</taxon>
        <taxon>Burkholderiales</taxon>
        <taxon>Comamonadaceae</taxon>
        <taxon>Hydrogenophaga</taxon>
    </lineage>
</organism>
<dbReference type="RefSeq" id="WP_009519201.1">
    <property type="nucleotide sequence ID" value="NZ_CCAE010000005.1"/>
</dbReference>
<dbReference type="PIRSF" id="PIRSF017082">
    <property type="entry name" value="YflP"/>
    <property type="match status" value="1"/>
</dbReference>
<name>A0A1L1PN08_HYDIT</name>
<feature type="signal peptide" evidence="2">
    <location>
        <begin position="1"/>
        <end position="24"/>
    </location>
</feature>
<evidence type="ECO:0000313" key="3">
    <source>
        <dbReference type="EMBL" id="CDN86705.1"/>
    </source>
</evidence>
<gene>
    <name evidence="3" type="ORF">BN948_01113</name>
</gene>
<dbReference type="PANTHER" id="PTHR42928">
    <property type="entry name" value="TRICARBOXYLATE-BINDING PROTEIN"/>
    <property type="match status" value="1"/>
</dbReference>
<dbReference type="EMBL" id="CCAE010000005">
    <property type="protein sequence ID" value="CDN86705.1"/>
    <property type="molecule type" value="Genomic_DNA"/>
</dbReference>
<dbReference type="PANTHER" id="PTHR42928:SF5">
    <property type="entry name" value="BLR1237 PROTEIN"/>
    <property type="match status" value="1"/>
</dbReference>
<keyword evidence="4" id="KW-1185">Reference proteome</keyword>
<reference evidence="4" key="1">
    <citation type="submission" date="2014-02" db="EMBL/GenBank/DDBJ databases">
        <authorList>
            <person name="Gan H."/>
        </authorList>
    </citation>
    <scope>NUCLEOTIDE SEQUENCE [LARGE SCALE GENOMIC DNA]</scope>
    <source>
        <strain evidence="4">S1</strain>
    </source>
</reference>
<dbReference type="AlphaFoldDB" id="A0A1L1PN08"/>
<proteinExistence type="inferred from homology"/>
<evidence type="ECO:0000313" key="4">
    <source>
        <dbReference type="Proteomes" id="UP000028878"/>
    </source>
</evidence>
<evidence type="ECO:0000256" key="1">
    <source>
        <dbReference type="ARBA" id="ARBA00006987"/>
    </source>
</evidence>
<keyword evidence="2" id="KW-0732">Signal</keyword>
<keyword evidence="3" id="KW-0675">Receptor</keyword>
<protein>
    <submittedName>
        <fullName evidence="3">Extra-cytoplasmic solute receptor protein</fullName>
    </submittedName>
</protein>
<dbReference type="InterPro" id="IPR005064">
    <property type="entry name" value="BUG"/>
</dbReference>